<dbReference type="Pfam" id="PF02974">
    <property type="entry name" value="Inh"/>
    <property type="match status" value="1"/>
</dbReference>
<evidence type="ECO:0000259" key="2">
    <source>
        <dbReference type="Pfam" id="PF02974"/>
    </source>
</evidence>
<evidence type="ECO:0000313" key="4">
    <source>
        <dbReference type="Proteomes" id="UP000269692"/>
    </source>
</evidence>
<dbReference type="Gene3D" id="2.40.128.10">
    <property type="match status" value="1"/>
</dbReference>
<organism evidence="3 4">
    <name type="scientific">Xanthobacter tagetidis</name>
    <dbReference type="NCBI Taxonomy" id="60216"/>
    <lineage>
        <taxon>Bacteria</taxon>
        <taxon>Pseudomonadati</taxon>
        <taxon>Pseudomonadota</taxon>
        <taxon>Alphaproteobacteria</taxon>
        <taxon>Hyphomicrobiales</taxon>
        <taxon>Xanthobacteraceae</taxon>
        <taxon>Xanthobacter</taxon>
    </lineage>
</organism>
<dbReference type="InterPro" id="IPR021140">
    <property type="entry name" value="Inh/Omp19"/>
</dbReference>
<comment type="caution">
    <text evidence="3">The sequence shown here is derived from an EMBL/GenBank/DDBJ whole genome shotgun (WGS) entry which is preliminary data.</text>
</comment>
<dbReference type="PROSITE" id="PS51257">
    <property type="entry name" value="PROKAR_LIPOPROTEIN"/>
    <property type="match status" value="1"/>
</dbReference>
<keyword evidence="1" id="KW-0732">Signal</keyword>
<dbReference type="Proteomes" id="UP000269692">
    <property type="component" value="Unassembled WGS sequence"/>
</dbReference>
<evidence type="ECO:0000313" key="3">
    <source>
        <dbReference type="EMBL" id="RLP80060.1"/>
    </source>
</evidence>
<dbReference type="SUPFAM" id="SSF50882">
    <property type="entry name" value="beta-Barrel protease inhibitors"/>
    <property type="match status" value="1"/>
</dbReference>
<dbReference type="AlphaFoldDB" id="A0A3L7AK24"/>
<sequence length="183" mass="18629">MKVVYLGAAVASAVVLGGCSTELDGFGAKPSAMDANRAMTAPTGSVESSSAPVAVSAAATGAITTRTAATVPLTPPPANPGGTAYAPSAAKDQMSGAWNFSWDNGRNTCPLTLSNTRGLNGLAAQADVSCPSEIFMTKGWDMMGPDLVLQNHQGKVTARLQPAGPNMYVGTIMDTNQKVALVR</sequence>
<feature type="domain" description="Alkaline proteinase inhibitor/ Outer membrane lipoprotein Omp19" evidence="2">
    <location>
        <begin position="90"/>
        <end position="183"/>
    </location>
</feature>
<dbReference type="InterPro" id="IPR016085">
    <property type="entry name" value="Protease_inh_B-barrel_dom"/>
</dbReference>
<dbReference type="RefSeq" id="WP_121622564.1">
    <property type="nucleotide sequence ID" value="NZ_JACIIW010000002.1"/>
</dbReference>
<evidence type="ECO:0000256" key="1">
    <source>
        <dbReference type="ARBA" id="ARBA00022729"/>
    </source>
</evidence>
<dbReference type="EMBL" id="RCTF01000004">
    <property type="protein sequence ID" value="RLP80060.1"/>
    <property type="molecule type" value="Genomic_DNA"/>
</dbReference>
<protein>
    <recommendedName>
        <fullName evidence="2">Alkaline proteinase inhibitor/ Outer membrane lipoprotein Omp19 domain-containing protein</fullName>
    </recommendedName>
</protein>
<gene>
    <name evidence="3" type="ORF">D9R14_06810</name>
</gene>
<proteinExistence type="predicted"/>
<accession>A0A3L7AK24</accession>
<keyword evidence="4" id="KW-1185">Reference proteome</keyword>
<dbReference type="OrthoDB" id="8456714at2"/>
<reference evidence="3 4" key="1">
    <citation type="submission" date="2018-10" db="EMBL/GenBank/DDBJ databases">
        <title>Xanthobacter tagetidis genome sequencing and assembly.</title>
        <authorList>
            <person name="Maclea K.S."/>
            <person name="Goen A.E."/>
            <person name="Fatima S.A."/>
        </authorList>
    </citation>
    <scope>NUCLEOTIDE SEQUENCE [LARGE SCALE GENOMIC DNA]</scope>
    <source>
        <strain evidence="3 4">ATCC 700314</strain>
    </source>
</reference>
<dbReference type="GO" id="GO:0004866">
    <property type="term" value="F:endopeptidase inhibitor activity"/>
    <property type="evidence" value="ECO:0007669"/>
    <property type="project" value="InterPro"/>
</dbReference>
<name>A0A3L7AK24_9HYPH</name>